<evidence type="ECO:0000256" key="8">
    <source>
        <dbReference type="ARBA" id="ARBA00022989"/>
    </source>
</evidence>
<evidence type="ECO:0000256" key="10">
    <source>
        <dbReference type="RuleBase" id="RU363110"/>
    </source>
</evidence>
<sequence>MDGYSSASTSRRRAAPAFQPFPSDWNSVSDSLLRARVQSRNPSHSHRPAYTHSAYSHHSHGAGTDVRTATGTGWDSASESGLSVLSAFPLAVDERKARAARKAEARERRRRDKERAVKAQEATDSPLRRWGRWMLEQPSLAPWAVVLSVAAVVLVKWCTGLGGYSAYHSLFLGLIARLTPSTAHFVTLRPVSTTASKAELRAWDASMARLEDEGDLRNWMRATVVVGDVLVWVTAVLVYCRRNFGKAEREVKAKRKMLVAAMTILLQPALILIDNGHFQYNSLMLGLTLWAVNCFQSGHDVLGAVAFMLSLGFKQMALYYAPAVFAYLLGKCFWLGGREGVALFINLALAVTVTFAALFAPFLTSLTSFLQAIHRIFPFARGLFEDKVANAWCALNVVVKLRDLATVSTLAKLALLATGLAVLPSVAGVIAVSWQLGQTRTPSSTTVPPTVILLPHALFLSAMSFFLFSFQVHEKSILLPLMPLTLLMGGRELGYGRLDWEWGVLVNNVAVFSMWPLLKRDGLAVQYLALTGLWNWAVGYNPLAMRASFVKYLSLLTYTLICLLHALESLASPPPHLPDLFPVLNLTLSAGVFGLAWLWATKRLMQEAWALGGLGMGFGGGAGEKGERAAAEKRNGRVTRLVITSSSLAVVVGKDSSAAPMFRAAARTAFRQPRQAVSRSARRSYTTANPTGPTPQKSDLPWVIGSALVFIPAIVSLTSPPEILKHSSSHETKHENVPSATKATKAEDPRDPTEESLSHEEKKEGTPEAKEAAKLDQPKKQDKLENAIAESKEEEK</sequence>
<feature type="transmembrane region" description="Helical" evidence="10">
    <location>
        <begin position="343"/>
        <end position="366"/>
    </location>
</feature>
<comment type="similarity">
    <text evidence="3 10">Belongs to the ALG6/ALG8 glucosyltransferase family.</text>
</comment>
<reference evidence="12 14" key="1">
    <citation type="submission" date="2015-07" db="EMBL/GenBank/DDBJ databases">
        <authorList>
            <person name="Cajimat M.N.B."/>
            <person name="Milazzo M.L."/>
            <person name="Fulhorst C.F."/>
        </authorList>
    </citation>
    <scope>NUCLEOTIDE SEQUENCE [LARGE SCALE GENOMIC DNA]</scope>
    <source>
        <strain evidence="12">Single colony</strain>
    </source>
</reference>
<evidence type="ECO:0000256" key="1">
    <source>
        <dbReference type="ARBA" id="ARBA00004477"/>
    </source>
</evidence>
<comment type="subcellular location">
    <subcellularLocation>
        <location evidence="1 10">Endoplasmic reticulum membrane</location>
        <topology evidence="1 10">Multi-pass membrane protein</topology>
    </subcellularLocation>
</comment>
<evidence type="ECO:0000256" key="9">
    <source>
        <dbReference type="ARBA" id="ARBA00023136"/>
    </source>
</evidence>
<keyword evidence="5 10" id="KW-0808">Transferase</keyword>
<evidence type="ECO:0000313" key="14">
    <source>
        <dbReference type="Proteomes" id="UP000199069"/>
    </source>
</evidence>
<feature type="transmembrane region" description="Helical" evidence="10">
    <location>
        <begin position="579"/>
        <end position="600"/>
    </location>
</feature>
<proteinExistence type="inferred from homology"/>
<feature type="transmembrane region" description="Helical" evidence="10">
    <location>
        <begin position="258"/>
        <end position="278"/>
    </location>
</feature>
<evidence type="ECO:0000313" key="12">
    <source>
        <dbReference type="EMBL" id="CTR10754.1"/>
    </source>
</evidence>
<feature type="compositionally biased region" description="Polar residues" evidence="11">
    <location>
        <begin position="683"/>
        <end position="697"/>
    </location>
</feature>
<keyword evidence="7 10" id="KW-0256">Endoplasmic reticulum</keyword>
<feature type="transmembrane region" description="Helical" evidence="10">
    <location>
        <begin position="219"/>
        <end position="238"/>
    </location>
</feature>
<feature type="region of interest" description="Disordered" evidence="11">
    <location>
        <begin position="1"/>
        <end position="65"/>
    </location>
</feature>
<dbReference type="Proteomes" id="UP000199069">
    <property type="component" value="Unassembled WGS sequence"/>
</dbReference>
<accession>A0A0K3CM64</accession>
<keyword evidence="14" id="KW-1185">Reference proteome</keyword>
<dbReference type="InterPro" id="IPR004856">
    <property type="entry name" value="Glyco_trans_ALG6/ALG8"/>
</dbReference>
<feature type="region of interest" description="Disordered" evidence="11">
    <location>
        <begin position="669"/>
        <end position="699"/>
    </location>
</feature>
<evidence type="ECO:0000256" key="6">
    <source>
        <dbReference type="ARBA" id="ARBA00022692"/>
    </source>
</evidence>
<feature type="compositionally biased region" description="Basic and acidic residues" evidence="11">
    <location>
        <begin position="725"/>
        <end position="736"/>
    </location>
</feature>
<feature type="transmembrane region" description="Helical" evidence="10">
    <location>
        <begin position="452"/>
        <end position="470"/>
    </location>
</feature>
<keyword evidence="4 10" id="KW-0328">Glycosyltransferase</keyword>
<keyword evidence="9 10" id="KW-0472">Membrane</keyword>
<dbReference type="EMBL" id="LCTV02000014">
    <property type="protein sequence ID" value="PRQ70784.1"/>
    <property type="molecule type" value="Genomic_DNA"/>
</dbReference>
<dbReference type="GO" id="GO:0042281">
    <property type="term" value="F:dolichyl pyrophosphate Man9GlcNAc2 alpha-1,3-glucosyltransferase activity"/>
    <property type="evidence" value="ECO:0007669"/>
    <property type="project" value="TreeGrafter"/>
</dbReference>
<name>A0A0K3CM64_RHOTO</name>
<evidence type="ECO:0000313" key="13">
    <source>
        <dbReference type="EMBL" id="PRQ70784.1"/>
    </source>
</evidence>
<dbReference type="OrthoDB" id="5589195at2759"/>
<dbReference type="PANTHER" id="PTHR12413">
    <property type="entry name" value="DOLICHYL GLYCOSYLTRANSFERASE"/>
    <property type="match status" value="1"/>
</dbReference>
<feature type="region of interest" description="Disordered" evidence="11">
    <location>
        <begin position="725"/>
        <end position="796"/>
    </location>
</feature>
<dbReference type="GO" id="GO:0005789">
    <property type="term" value="C:endoplasmic reticulum membrane"/>
    <property type="evidence" value="ECO:0007669"/>
    <property type="project" value="UniProtKB-SubCell"/>
</dbReference>
<dbReference type="PANTHER" id="PTHR12413:SF1">
    <property type="entry name" value="DOLICHYL PYROPHOSPHATE MAN9GLCNAC2 ALPHA-1,3-GLUCOSYLTRANSFERASE"/>
    <property type="match status" value="1"/>
</dbReference>
<feature type="transmembrane region" description="Helical" evidence="10">
    <location>
        <begin position="410"/>
        <end position="432"/>
    </location>
</feature>
<evidence type="ECO:0000256" key="7">
    <source>
        <dbReference type="ARBA" id="ARBA00022824"/>
    </source>
</evidence>
<feature type="transmembrane region" description="Helical" evidence="10">
    <location>
        <begin position="140"/>
        <end position="164"/>
    </location>
</feature>
<evidence type="ECO:0000256" key="2">
    <source>
        <dbReference type="ARBA" id="ARBA00004922"/>
    </source>
</evidence>
<feature type="compositionally biased region" description="Basic and acidic residues" evidence="11">
    <location>
        <begin position="744"/>
        <end position="796"/>
    </location>
</feature>
<dbReference type="UniPathway" id="UPA00378"/>
<feature type="transmembrane region" description="Helical" evidence="10">
    <location>
        <begin position="525"/>
        <end position="543"/>
    </location>
</feature>
<evidence type="ECO:0000256" key="4">
    <source>
        <dbReference type="ARBA" id="ARBA00022676"/>
    </source>
</evidence>
<protein>
    <recommendedName>
        <fullName evidence="10">Alpha-1,3-glucosyltransferase</fullName>
        <ecNumber evidence="10">2.4.1.-</ecNumber>
    </recommendedName>
</protein>
<dbReference type="Proteomes" id="UP000239560">
    <property type="component" value="Unassembled WGS sequence"/>
</dbReference>
<dbReference type="EMBL" id="CWKI01000014">
    <property type="protein sequence ID" value="CTR10754.1"/>
    <property type="molecule type" value="Genomic_DNA"/>
</dbReference>
<keyword evidence="8 10" id="KW-1133">Transmembrane helix</keyword>
<keyword evidence="6 10" id="KW-0812">Transmembrane</keyword>
<dbReference type="STRING" id="5286.A0A0K3CM64"/>
<evidence type="ECO:0000313" key="15">
    <source>
        <dbReference type="Proteomes" id="UP000239560"/>
    </source>
</evidence>
<feature type="transmembrane region" description="Helical" evidence="10">
    <location>
        <begin position="549"/>
        <end position="567"/>
    </location>
</feature>
<feature type="transmembrane region" description="Helical" evidence="10">
    <location>
        <begin position="318"/>
        <end position="337"/>
    </location>
</feature>
<evidence type="ECO:0000256" key="5">
    <source>
        <dbReference type="ARBA" id="ARBA00022679"/>
    </source>
</evidence>
<reference evidence="13 15" key="2">
    <citation type="journal article" date="2018" name="Elife">
        <title>Functional genomics of lipid metabolism in the oleaginous yeast Rhodosporidium toruloides.</title>
        <authorList>
            <person name="Coradetti S.T."/>
            <person name="Pinel D."/>
            <person name="Geiselman G."/>
            <person name="Ito M."/>
            <person name="Mondo S."/>
            <person name="Reilly M.C."/>
            <person name="Cheng Y.F."/>
            <person name="Bauer S."/>
            <person name="Grigoriev I."/>
            <person name="Gladden J.M."/>
            <person name="Simmons B.A."/>
            <person name="Brem R."/>
            <person name="Arkin A.P."/>
            <person name="Skerker J.M."/>
        </authorList>
    </citation>
    <scope>NUCLEOTIDE SEQUENCE [LARGE SCALE GENOMIC DNA]</scope>
    <source>
        <strain evidence="13 15">NBRC 0880</strain>
    </source>
</reference>
<feature type="compositionally biased region" description="Basic residues" evidence="11">
    <location>
        <begin position="43"/>
        <end position="60"/>
    </location>
</feature>
<evidence type="ECO:0000256" key="11">
    <source>
        <dbReference type="SAM" id="MobiDB-lite"/>
    </source>
</evidence>
<evidence type="ECO:0000256" key="3">
    <source>
        <dbReference type="ARBA" id="ARBA00008715"/>
    </source>
</evidence>
<comment type="pathway">
    <text evidence="2 10">Protein modification; protein glycosylation.</text>
</comment>
<dbReference type="AlphaFoldDB" id="A0A0K3CM64"/>
<dbReference type="Pfam" id="PF03155">
    <property type="entry name" value="Alg6_Alg8"/>
    <property type="match status" value="1"/>
</dbReference>
<gene>
    <name evidence="12" type="primary">FGENESH: predicted gene_14.165</name>
    <name evidence="13" type="ORF">AAT19DRAFT_10941</name>
    <name evidence="12" type="ORF">BN2166_0066150</name>
</gene>
<dbReference type="EC" id="2.4.1.-" evidence="10"/>
<organism evidence="12 14">
    <name type="scientific">Rhodotorula toruloides</name>
    <name type="common">Yeast</name>
    <name type="synonym">Rhodosporidium toruloides</name>
    <dbReference type="NCBI Taxonomy" id="5286"/>
    <lineage>
        <taxon>Eukaryota</taxon>
        <taxon>Fungi</taxon>
        <taxon>Dikarya</taxon>
        <taxon>Basidiomycota</taxon>
        <taxon>Pucciniomycotina</taxon>
        <taxon>Microbotryomycetes</taxon>
        <taxon>Sporidiobolales</taxon>
        <taxon>Sporidiobolaceae</taxon>
        <taxon>Rhodotorula</taxon>
    </lineage>
</organism>